<name>A0ACA9R917_9GLOM</name>
<keyword evidence="2" id="KW-1185">Reference proteome</keyword>
<organism evidence="1 2">
    <name type="scientific">Acaulospora colombiana</name>
    <dbReference type="NCBI Taxonomy" id="27376"/>
    <lineage>
        <taxon>Eukaryota</taxon>
        <taxon>Fungi</taxon>
        <taxon>Fungi incertae sedis</taxon>
        <taxon>Mucoromycota</taxon>
        <taxon>Glomeromycotina</taxon>
        <taxon>Glomeromycetes</taxon>
        <taxon>Diversisporales</taxon>
        <taxon>Acaulosporaceae</taxon>
        <taxon>Acaulospora</taxon>
    </lineage>
</organism>
<proteinExistence type="predicted"/>
<dbReference type="EMBL" id="CAJVPT010072324">
    <property type="protein sequence ID" value="CAG8781650.1"/>
    <property type="molecule type" value="Genomic_DNA"/>
</dbReference>
<reference evidence="1" key="1">
    <citation type="submission" date="2021-06" db="EMBL/GenBank/DDBJ databases">
        <authorList>
            <person name="Kallberg Y."/>
            <person name="Tangrot J."/>
            <person name="Rosling A."/>
        </authorList>
    </citation>
    <scope>NUCLEOTIDE SEQUENCE</scope>
    <source>
        <strain evidence="1">CL356</strain>
    </source>
</reference>
<protein>
    <submittedName>
        <fullName evidence="1">15424_t:CDS:1</fullName>
    </submittedName>
</protein>
<dbReference type="Proteomes" id="UP000789525">
    <property type="component" value="Unassembled WGS sequence"/>
</dbReference>
<comment type="caution">
    <text evidence="1">The sequence shown here is derived from an EMBL/GenBank/DDBJ whole genome shotgun (WGS) entry which is preliminary data.</text>
</comment>
<accession>A0ACA9R917</accession>
<sequence>DSKSLRKSTKILKVEATSLNSTLQGHLVALSGLYETYTYKMFYLCIVLESALLSAERFGNIPDKLGELKESIRLLARLSER</sequence>
<feature type="non-terminal residue" evidence="1">
    <location>
        <position position="1"/>
    </location>
</feature>
<evidence type="ECO:0000313" key="1">
    <source>
        <dbReference type="EMBL" id="CAG8781650.1"/>
    </source>
</evidence>
<evidence type="ECO:0000313" key="2">
    <source>
        <dbReference type="Proteomes" id="UP000789525"/>
    </source>
</evidence>
<gene>
    <name evidence="1" type="ORF">ACOLOM_LOCUS14347</name>
</gene>